<dbReference type="InterPro" id="IPR029058">
    <property type="entry name" value="AB_hydrolase_fold"/>
</dbReference>
<feature type="domain" description="AB hydrolase-1" evidence="3">
    <location>
        <begin position="88"/>
        <end position="295"/>
    </location>
</feature>
<dbReference type="InterPro" id="IPR000639">
    <property type="entry name" value="Epox_hydrolase-like"/>
</dbReference>
<gene>
    <name evidence="4" type="ORF">NEZAVI_LOCUS2852</name>
</gene>
<dbReference type="Proteomes" id="UP001152798">
    <property type="component" value="Chromosome 1"/>
</dbReference>
<dbReference type="PRINTS" id="PR00412">
    <property type="entry name" value="EPOXHYDRLASE"/>
</dbReference>
<dbReference type="OrthoDB" id="408373at2759"/>
<protein>
    <recommendedName>
        <fullName evidence="3">AB hydrolase-1 domain-containing protein</fullName>
    </recommendedName>
</protein>
<name>A0A9P0H329_NEZVI</name>
<comment type="similarity">
    <text evidence="2">Belongs to the AB hydrolase superfamily. Epoxide hydrolase family.</text>
</comment>
<organism evidence="4 5">
    <name type="scientific">Nezara viridula</name>
    <name type="common">Southern green stink bug</name>
    <name type="synonym">Cimex viridulus</name>
    <dbReference type="NCBI Taxonomy" id="85310"/>
    <lineage>
        <taxon>Eukaryota</taxon>
        <taxon>Metazoa</taxon>
        <taxon>Ecdysozoa</taxon>
        <taxon>Arthropoda</taxon>
        <taxon>Hexapoda</taxon>
        <taxon>Insecta</taxon>
        <taxon>Pterygota</taxon>
        <taxon>Neoptera</taxon>
        <taxon>Paraneoptera</taxon>
        <taxon>Hemiptera</taxon>
        <taxon>Heteroptera</taxon>
        <taxon>Panheteroptera</taxon>
        <taxon>Pentatomomorpha</taxon>
        <taxon>Pentatomoidea</taxon>
        <taxon>Pentatomidae</taxon>
        <taxon>Pentatominae</taxon>
        <taxon>Nezara</taxon>
    </lineage>
</organism>
<sequence>MVDYERTAEIIKLPTFEIFKIRIFSLFWGVWSILKFSFKKLFVSSGKENAVIGNPPACLTDSSLGHHSYIKIKGVKFHYVEAGIRGQPLVVMLHGFPDFWITWQNQIPELSKYFRVVAVDLKGFGDSDKPESRSNYGINRIIDELNELIVFLGYKKCTVIGHDLGGFIGWLMVHLHPEIVQKFVAISAPHPNLYWSSFSNSSPFNVRWLQFCQLPSLPEMETLDNDLTVINNVYKHLNNTVENKSFLNAYKYAFSRKEDWTGPINYLRTLSLWRVQAAEGSIDVPTLLIVGNQEPREFFECVIRSTDYIEKYTLKIVENASRYVHQEKPQEVNKILINFLRGNQISVSTAKPASNGLVNRVFGAVSNTLNYGNGVFDAVKKVNQTGLRALTLHGNT</sequence>
<dbReference type="InterPro" id="IPR000073">
    <property type="entry name" value="AB_hydrolase_1"/>
</dbReference>
<keyword evidence="5" id="KW-1185">Reference proteome</keyword>
<dbReference type="EMBL" id="OV725077">
    <property type="protein sequence ID" value="CAH1391935.1"/>
    <property type="molecule type" value="Genomic_DNA"/>
</dbReference>
<evidence type="ECO:0000256" key="2">
    <source>
        <dbReference type="ARBA" id="ARBA00038334"/>
    </source>
</evidence>
<dbReference type="GO" id="GO:0004301">
    <property type="term" value="F:epoxide hydrolase activity"/>
    <property type="evidence" value="ECO:0007669"/>
    <property type="project" value="UniProtKB-ARBA"/>
</dbReference>
<dbReference type="Pfam" id="PF00561">
    <property type="entry name" value="Abhydrolase_1"/>
    <property type="match status" value="1"/>
</dbReference>
<dbReference type="AlphaFoldDB" id="A0A9P0H329"/>
<dbReference type="Gene3D" id="3.40.50.1820">
    <property type="entry name" value="alpha/beta hydrolase"/>
    <property type="match status" value="1"/>
</dbReference>
<keyword evidence="1" id="KW-0378">Hydrolase</keyword>
<dbReference type="PRINTS" id="PR00111">
    <property type="entry name" value="ABHYDROLASE"/>
</dbReference>
<dbReference type="SUPFAM" id="SSF53474">
    <property type="entry name" value="alpha/beta-Hydrolases"/>
    <property type="match status" value="1"/>
</dbReference>
<evidence type="ECO:0000313" key="4">
    <source>
        <dbReference type="EMBL" id="CAH1391935.1"/>
    </source>
</evidence>
<proteinExistence type="inferred from homology"/>
<evidence type="ECO:0000313" key="5">
    <source>
        <dbReference type="Proteomes" id="UP001152798"/>
    </source>
</evidence>
<dbReference type="PANTHER" id="PTHR43329">
    <property type="entry name" value="EPOXIDE HYDROLASE"/>
    <property type="match status" value="1"/>
</dbReference>
<evidence type="ECO:0000256" key="1">
    <source>
        <dbReference type="ARBA" id="ARBA00022801"/>
    </source>
</evidence>
<evidence type="ECO:0000259" key="3">
    <source>
        <dbReference type="Pfam" id="PF00561"/>
    </source>
</evidence>
<reference evidence="4" key="1">
    <citation type="submission" date="2022-01" db="EMBL/GenBank/DDBJ databases">
        <authorList>
            <person name="King R."/>
        </authorList>
    </citation>
    <scope>NUCLEOTIDE SEQUENCE</scope>
</reference>
<accession>A0A9P0H329</accession>